<evidence type="ECO:0000313" key="6">
    <source>
        <dbReference type="Proteomes" id="UP000183760"/>
    </source>
</evidence>
<organism evidence="4 7">
    <name type="scientific">Myxococcus fulvus</name>
    <dbReference type="NCBI Taxonomy" id="33"/>
    <lineage>
        <taxon>Bacteria</taxon>
        <taxon>Pseudomonadati</taxon>
        <taxon>Myxococcota</taxon>
        <taxon>Myxococcia</taxon>
        <taxon>Myxococcales</taxon>
        <taxon>Cystobacterineae</taxon>
        <taxon>Myxococcaceae</taxon>
        <taxon>Myxococcus</taxon>
    </lineage>
</organism>
<reference evidence="4 7" key="2">
    <citation type="submission" date="2019-07" db="EMBL/GenBank/DDBJ databases">
        <title>Whole genome shotgun sequence of Myxococcus fulvus NBRC 100333.</title>
        <authorList>
            <person name="Hosoyama A."/>
            <person name="Uohara A."/>
            <person name="Ohji S."/>
            <person name="Ichikawa N."/>
        </authorList>
    </citation>
    <scope>NUCLEOTIDE SEQUENCE [LARGE SCALE GENOMIC DNA]</scope>
    <source>
        <strain evidence="4 7">NBRC 100333</strain>
    </source>
</reference>
<evidence type="ECO:0000313" key="7">
    <source>
        <dbReference type="Proteomes" id="UP000321514"/>
    </source>
</evidence>
<dbReference type="PRINTS" id="PR00793">
    <property type="entry name" value="PROAMNOPTASE"/>
</dbReference>
<dbReference type="RefSeq" id="WP_074958495.1">
    <property type="nucleotide sequence ID" value="NZ_BJXR01000052.1"/>
</dbReference>
<dbReference type="Gene3D" id="3.40.50.1820">
    <property type="entry name" value="alpha/beta hydrolase"/>
    <property type="match status" value="1"/>
</dbReference>
<reference evidence="5 6" key="1">
    <citation type="submission" date="2016-10" db="EMBL/GenBank/DDBJ databases">
        <authorList>
            <person name="Varghese N."/>
            <person name="Submissions S."/>
        </authorList>
    </citation>
    <scope>NUCLEOTIDE SEQUENCE [LARGE SCALE GENOMIC DNA]</scope>
    <source>
        <strain evidence="5 6">DSM 16525</strain>
    </source>
</reference>
<dbReference type="GO" id="GO:0006508">
    <property type="term" value="P:proteolysis"/>
    <property type="evidence" value="ECO:0007669"/>
    <property type="project" value="InterPro"/>
</dbReference>
<dbReference type="PANTHER" id="PTHR43798:SF33">
    <property type="entry name" value="HYDROLASE, PUTATIVE (AFU_ORTHOLOGUE AFUA_2G14860)-RELATED"/>
    <property type="match status" value="1"/>
</dbReference>
<evidence type="ECO:0000313" key="5">
    <source>
        <dbReference type="EMBL" id="SEU38979.1"/>
    </source>
</evidence>
<dbReference type="PANTHER" id="PTHR43798">
    <property type="entry name" value="MONOACYLGLYCEROL LIPASE"/>
    <property type="match status" value="1"/>
</dbReference>
<dbReference type="EMBL" id="FOIB01000013">
    <property type="protein sequence ID" value="SEU38979.1"/>
    <property type="molecule type" value="Genomic_DNA"/>
</dbReference>
<dbReference type="GO" id="GO:0016020">
    <property type="term" value="C:membrane"/>
    <property type="evidence" value="ECO:0007669"/>
    <property type="project" value="TreeGrafter"/>
</dbReference>
<dbReference type="STRING" id="1334629.MFUL124B02_11090"/>
<name>A0A511TCT2_MYXFU</name>
<dbReference type="InterPro" id="IPR050266">
    <property type="entry name" value="AB_hydrolase_sf"/>
</dbReference>
<dbReference type="AlphaFoldDB" id="A0A511TCT2"/>
<gene>
    <name evidence="4" type="ORF">MFU01_70110</name>
    <name evidence="5" type="ORF">SAMN05443572_113267</name>
</gene>
<dbReference type="PRINTS" id="PR00111">
    <property type="entry name" value="ABHYDROLASE"/>
</dbReference>
<keyword evidence="6" id="KW-1185">Reference proteome</keyword>
<dbReference type="Proteomes" id="UP000321514">
    <property type="component" value="Unassembled WGS sequence"/>
</dbReference>
<dbReference type="InterPro" id="IPR029058">
    <property type="entry name" value="AB_hydrolase_fold"/>
</dbReference>
<dbReference type="Proteomes" id="UP000183760">
    <property type="component" value="Unassembled WGS sequence"/>
</dbReference>
<dbReference type="OrthoDB" id="9793083at2"/>
<feature type="domain" description="AB hydrolase-1" evidence="3">
    <location>
        <begin position="76"/>
        <end position="340"/>
    </location>
</feature>
<dbReference type="InterPro" id="IPR002410">
    <property type="entry name" value="Peptidase_S33"/>
</dbReference>
<protein>
    <submittedName>
        <fullName evidence="5">Proline iminopeptidase</fullName>
    </submittedName>
</protein>
<comment type="similarity">
    <text evidence="1">Belongs to the peptidase S33 family.</text>
</comment>
<evidence type="ECO:0000256" key="1">
    <source>
        <dbReference type="ARBA" id="ARBA00010088"/>
    </source>
</evidence>
<dbReference type="SUPFAM" id="SSF53474">
    <property type="entry name" value="alpha/beta-Hydrolases"/>
    <property type="match status" value="1"/>
</dbReference>
<dbReference type="Pfam" id="PF00561">
    <property type="entry name" value="Abhydrolase_1"/>
    <property type="match status" value="1"/>
</dbReference>
<evidence type="ECO:0000256" key="2">
    <source>
        <dbReference type="ARBA" id="ARBA00022801"/>
    </source>
</evidence>
<evidence type="ECO:0000313" key="4">
    <source>
        <dbReference type="EMBL" id="GEN11974.1"/>
    </source>
</evidence>
<accession>A0A511TCT2</accession>
<dbReference type="EMBL" id="BJXR01000052">
    <property type="protein sequence ID" value="GEN11974.1"/>
    <property type="molecule type" value="Genomic_DNA"/>
</dbReference>
<proteinExistence type="inferred from homology"/>
<comment type="caution">
    <text evidence="4">The sequence shown here is derived from an EMBL/GenBank/DDBJ whole genome shotgun (WGS) entry which is preliminary data.</text>
</comment>
<keyword evidence="2" id="KW-0378">Hydrolase</keyword>
<evidence type="ECO:0000259" key="3">
    <source>
        <dbReference type="Pfam" id="PF00561"/>
    </source>
</evidence>
<dbReference type="GO" id="GO:0008233">
    <property type="term" value="F:peptidase activity"/>
    <property type="evidence" value="ECO:0007669"/>
    <property type="project" value="InterPro"/>
</dbReference>
<dbReference type="InterPro" id="IPR000073">
    <property type="entry name" value="AB_hydrolase_1"/>
</dbReference>
<sequence length="355" mass="38941">MAAAILGTLILLAGAAAGAWWWMGRALFHPGTVTQVLAARGETLDVPPGQRADASSWQVTEEVRLRHVVVGDGRDVVVVHGGPGLPPAHPWRAAALTGDSLRWHFYDQRGCGASSRPVSQPPPGGTWRALQEVEARLGLAAQLADLERIRRLLGQERLTLVGHSFGALLALLYAAEWPERVDALVLVAPAPLVTMPSEGDDLFTQVRTRLDEPGQRELDAWLKHTFDFPARLKDDESRLAEHFAAFGPLYARAARAERPDARTPEAGSVGGFLSLGLYLSLGRHHDWSGWLRRVRARTLVIHGDQDLQPRSATTRVVEAIPHARRVELAGSGHFPFEEQPETFAATVRAFLQEER</sequence>